<feature type="compositionally biased region" description="Low complexity" evidence="1">
    <location>
        <begin position="18"/>
        <end position="47"/>
    </location>
</feature>
<feature type="region of interest" description="Disordered" evidence="1">
    <location>
        <begin position="81"/>
        <end position="107"/>
    </location>
</feature>
<comment type="caution">
    <text evidence="2">The sequence shown here is derived from an EMBL/GenBank/DDBJ whole genome shotgun (WGS) entry which is preliminary data.</text>
</comment>
<feature type="region of interest" description="Disordered" evidence="1">
    <location>
        <begin position="1"/>
        <end position="68"/>
    </location>
</feature>
<proteinExistence type="predicted"/>
<evidence type="ECO:0000313" key="3">
    <source>
        <dbReference type="Proteomes" id="UP001500307"/>
    </source>
</evidence>
<gene>
    <name evidence="2" type="ORF">GCM10023176_01770</name>
</gene>
<protein>
    <submittedName>
        <fullName evidence="2">Uncharacterized protein</fullName>
    </submittedName>
</protein>
<evidence type="ECO:0000256" key="1">
    <source>
        <dbReference type="SAM" id="MobiDB-lite"/>
    </source>
</evidence>
<sequence>MASTSARTGRRRGRRDGPATAGSTATGADFSEGSTTGTATTGHRTGGAVSSRPAGATPWGRPAASRGGVTVIVIDLGELRDDPVPQSAPRPLVGRRADGGFGLWRLP</sequence>
<dbReference type="Proteomes" id="UP001500307">
    <property type="component" value="Unassembled WGS sequence"/>
</dbReference>
<name>A0ABP8S4G9_9ACTN</name>
<evidence type="ECO:0000313" key="2">
    <source>
        <dbReference type="EMBL" id="GAA4561974.1"/>
    </source>
</evidence>
<organism evidence="2 3">
    <name type="scientific">Micromonospora coerulea</name>
    <dbReference type="NCBI Taxonomy" id="47856"/>
    <lineage>
        <taxon>Bacteria</taxon>
        <taxon>Bacillati</taxon>
        <taxon>Actinomycetota</taxon>
        <taxon>Actinomycetes</taxon>
        <taxon>Micromonosporales</taxon>
        <taxon>Micromonosporaceae</taxon>
        <taxon>Micromonospora</taxon>
    </lineage>
</organism>
<keyword evidence="3" id="KW-1185">Reference proteome</keyword>
<reference evidence="3" key="1">
    <citation type="journal article" date="2019" name="Int. J. Syst. Evol. Microbiol.">
        <title>The Global Catalogue of Microorganisms (GCM) 10K type strain sequencing project: providing services to taxonomists for standard genome sequencing and annotation.</title>
        <authorList>
            <consortium name="The Broad Institute Genomics Platform"/>
            <consortium name="The Broad Institute Genome Sequencing Center for Infectious Disease"/>
            <person name="Wu L."/>
            <person name="Ma J."/>
        </authorList>
    </citation>
    <scope>NUCLEOTIDE SEQUENCE [LARGE SCALE GENOMIC DNA]</scope>
    <source>
        <strain evidence="3">JCM 3175</strain>
    </source>
</reference>
<accession>A0ABP8S4G9</accession>
<dbReference type="EMBL" id="BAABGU010000001">
    <property type="protein sequence ID" value="GAA4561974.1"/>
    <property type="molecule type" value="Genomic_DNA"/>
</dbReference>